<comment type="caution">
    <text evidence="1">The sequence shown here is derived from an EMBL/GenBank/DDBJ whole genome shotgun (WGS) entry which is preliminary data.</text>
</comment>
<evidence type="ECO:0000313" key="1">
    <source>
        <dbReference type="EMBL" id="MFD2874058.1"/>
    </source>
</evidence>
<organism evidence="1 2">
    <name type="scientific">Mucilaginibacter ximonensis</name>
    <dbReference type="NCBI Taxonomy" id="538021"/>
    <lineage>
        <taxon>Bacteria</taxon>
        <taxon>Pseudomonadati</taxon>
        <taxon>Bacteroidota</taxon>
        <taxon>Sphingobacteriia</taxon>
        <taxon>Sphingobacteriales</taxon>
        <taxon>Sphingobacteriaceae</taxon>
        <taxon>Mucilaginibacter</taxon>
    </lineage>
</organism>
<accession>A0ABW5YFJ4</accession>
<keyword evidence="2" id="KW-1185">Reference proteome</keyword>
<evidence type="ECO:0000313" key="2">
    <source>
        <dbReference type="Proteomes" id="UP001597557"/>
    </source>
</evidence>
<reference evidence="2" key="1">
    <citation type="journal article" date="2019" name="Int. J. Syst. Evol. Microbiol.">
        <title>The Global Catalogue of Microorganisms (GCM) 10K type strain sequencing project: providing services to taxonomists for standard genome sequencing and annotation.</title>
        <authorList>
            <consortium name="The Broad Institute Genomics Platform"/>
            <consortium name="The Broad Institute Genome Sequencing Center for Infectious Disease"/>
            <person name="Wu L."/>
            <person name="Ma J."/>
        </authorList>
    </citation>
    <scope>NUCLEOTIDE SEQUENCE [LARGE SCALE GENOMIC DNA]</scope>
    <source>
        <strain evidence="2">KCTC 22437</strain>
    </source>
</reference>
<proteinExistence type="predicted"/>
<dbReference type="EMBL" id="JBHUPD010000003">
    <property type="protein sequence ID" value="MFD2874058.1"/>
    <property type="molecule type" value="Genomic_DNA"/>
</dbReference>
<gene>
    <name evidence="1" type="ORF">ACFS5N_16365</name>
</gene>
<dbReference type="Proteomes" id="UP001597557">
    <property type="component" value="Unassembled WGS sequence"/>
</dbReference>
<dbReference type="RefSeq" id="WP_377187988.1">
    <property type="nucleotide sequence ID" value="NZ_JBHUPD010000003.1"/>
</dbReference>
<name>A0ABW5YFJ4_9SPHI</name>
<sequence>MTLKDSGKIKLVKLDEQILTVYFTCNNNLFKGKYSIHNLVNFYNELLVEVKNAGKPKSPHPDHWSQPYYNTLSPAKATEYFAYLRSLGFVAKKDTSHNIIEFYKPDQSKN</sequence>
<protein>
    <submittedName>
        <fullName evidence="1">Uncharacterized protein</fullName>
    </submittedName>
</protein>